<dbReference type="InterPro" id="IPR036322">
    <property type="entry name" value="WD40_repeat_dom_sf"/>
</dbReference>
<feature type="compositionally biased region" description="Polar residues" evidence="4">
    <location>
        <begin position="382"/>
        <end position="393"/>
    </location>
</feature>
<dbReference type="InterPro" id="IPR019775">
    <property type="entry name" value="WD40_repeat_CS"/>
</dbReference>
<dbReference type="PROSITE" id="PS50082">
    <property type="entry name" value="WD_REPEATS_2"/>
    <property type="match status" value="4"/>
</dbReference>
<dbReference type="InterPro" id="IPR020472">
    <property type="entry name" value="WD40_PAC1"/>
</dbReference>
<dbReference type="EMBL" id="HACG01029387">
    <property type="protein sequence ID" value="CEK76252.1"/>
    <property type="molecule type" value="Transcribed_RNA"/>
</dbReference>
<dbReference type="PROSITE" id="PS50294">
    <property type="entry name" value="WD_REPEATS_REGION"/>
    <property type="match status" value="1"/>
</dbReference>
<dbReference type="PRINTS" id="PR00320">
    <property type="entry name" value="GPROTEINBRPT"/>
</dbReference>
<dbReference type="PANTHER" id="PTHR44324:SF1">
    <property type="entry name" value="WD REPEAT-CONTAINING PROTEIN 49"/>
    <property type="match status" value="1"/>
</dbReference>
<keyword evidence="1 3" id="KW-0853">WD repeat</keyword>
<evidence type="ECO:0008006" key="6">
    <source>
        <dbReference type="Google" id="ProtNLM"/>
    </source>
</evidence>
<dbReference type="Pfam" id="PF00400">
    <property type="entry name" value="WD40"/>
    <property type="match status" value="5"/>
</dbReference>
<sequence length="832" mass="93359">YVKYEAHSVKSKGEWVRKVQYSHHIECFISCATINTSSLVIGWMEKHTSVNQRFEFNVSQGVNDFDFSENLNLIATAGVNNHVCLWNPYVVSKPNGILRGHMASVVHVQFITSRSQLISFSKDKVLRIWDVQLQVCIQRLAGVFPKGPEAVSSLFFDDGKDRDGHERNRLFITFGHQITAIDMKSEVKNRTLSHERPVVAALYNSVYNQVVSVCQAGTIIMWLIDTGQKAKQFNKAHGNSEVTCLTQDQSETRLYTGSTDGTVKIWDFNGHCYHSLVCSGGQPADVGQVLVLKRTVIVVGWTKQIAVFRNNAFNEFYVQPSEWKGGQEHTEDILSCAFMTPNTLATGSYDGEIIIWNTNSENASRHGVQRSRRNLKSRGKIFTTTLKTESSQSSRKKSALDNLRTKHSGSSRHGTNQSAKIKSGTRLRVNSNQRTVEDQNEIEWAVVRLIFLENRKSSGTNDGANLVSCGGNGWVRFWNASHCTLVAEFVAHENVGSIIMATDRNNHFIVTADVEGFVKVWDIQEYAISFLDQSITDPPSIKSHFQPHQDQINSLEICERNERLLIISASSDCSVAIWDISGNKIGVFGQGEHWKIEPYLPSPTMKDEEKQQKMEQSCIAASVMETDKDSLWKPDEAAISEPQKYRINTWDKTVLGKDYQKRVRKRERKQPGTIPDLPYINWEKAANVLAMPYSALKTQELTPIQNIVKPDADKYFTIRPESGKFVHTKLPALAETLTTAFDEKSMFPNYILEFEKKMKNDHAILLNQSQSKGKNELSGLQSLGSQIGQVGITKPVLPQKSISSKATLGLKLDPVPGIRKTSTSTATTNTAD</sequence>
<organism evidence="5">
    <name type="scientific">Arion vulgaris</name>
    <dbReference type="NCBI Taxonomy" id="1028688"/>
    <lineage>
        <taxon>Eukaryota</taxon>
        <taxon>Metazoa</taxon>
        <taxon>Spiralia</taxon>
        <taxon>Lophotrochozoa</taxon>
        <taxon>Mollusca</taxon>
        <taxon>Gastropoda</taxon>
        <taxon>Heterobranchia</taxon>
        <taxon>Euthyneura</taxon>
        <taxon>Panpulmonata</taxon>
        <taxon>Eupulmonata</taxon>
        <taxon>Stylommatophora</taxon>
        <taxon>Helicina</taxon>
        <taxon>Arionoidea</taxon>
        <taxon>Arionidae</taxon>
        <taxon>Arion</taxon>
    </lineage>
</organism>
<dbReference type="Gene3D" id="2.130.10.10">
    <property type="entry name" value="YVTN repeat-like/Quinoprotein amine dehydrogenase"/>
    <property type="match status" value="3"/>
</dbReference>
<feature type="non-terminal residue" evidence="5">
    <location>
        <position position="1"/>
    </location>
</feature>
<feature type="repeat" description="WD" evidence="3">
    <location>
        <begin position="545"/>
        <end position="581"/>
    </location>
</feature>
<dbReference type="InterPro" id="IPR015943">
    <property type="entry name" value="WD40/YVTN_repeat-like_dom_sf"/>
</dbReference>
<accession>A0A0B7A6F8</accession>
<evidence type="ECO:0000256" key="4">
    <source>
        <dbReference type="SAM" id="MobiDB-lite"/>
    </source>
</evidence>
<dbReference type="PROSITE" id="PS00678">
    <property type="entry name" value="WD_REPEATS_1"/>
    <property type="match status" value="3"/>
</dbReference>
<dbReference type="AlphaFoldDB" id="A0A0B7A6F8"/>
<reference evidence="5" key="1">
    <citation type="submission" date="2014-12" db="EMBL/GenBank/DDBJ databases">
        <title>Insight into the proteome of Arion vulgaris.</title>
        <authorList>
            <person name="Aradska J."/>
            <person name="Bulat T."/>
            <person name="Smidak R."/>
            <person name="Sarate P."/>
            <person name="Gangsoo J."/>
            <person name="Sialana F."/>
            <person name="Bilban M."/>
            <person name="Lubec G."/>
        </authorList>
    </citation>
    <scope>NUCLEOTIDE SEQUENCE</scope>
    <source>
        <tissue evidence="5">Skin</tissue>
    </source>
</reference>
<evidence type="ECO:0000256" key="2">
    <source>
        <dbReference type="ARBA" id="ARBA00022737"/>
    </source>
</evidence>
<gene>
    <name evidence="5" type="primary">ORF99165</name>
</gene>
<dbReference type="InterPro" id="IPR001680">
    <property type="entry name" value="WD40_rpt"/>
</dbReference>
<proteinExistence type="predicted"/>
<evidence type="ECO:0000256" key="3">
    <source>
        <dbReference type="PROSITE-ProRule" id="PRU00221"/>
    </source>
</evidence>
<keyword evidence="2" id="KW-0677">Repeat</keyword>
<evidence type="ECO:0000256" key="1">
    <source>
        <dbReference type="ARBA" id="ARBA00022574"/>
    </source>
</evidence>
<dbReference type="PANTHER" id="PTHR44324">
    <property type="entry name" value="WD40 REPEAT DOMAIN 95"/>
    <property type="match status" value="1"/>
</dbReference>
<feature type="region of interest" description="Disordered" evidence="4">
    <location>
        <begin position="813"/>
        <end position="832"/>
    </location>
</feature>
<feature type="repeat" description="WD" evidence="3">
    <location>
        <begin position="98"/>
        <end position="132"/>
    </location>
</feature>
<feature type="compositionally biased region" description="Low complexity" evidence="4">
    <location>
        <begin position="821"/>
        <end position="832"/>
    </location>
</feature>
<protein>
    <recommendedName>
        <fullName evidence="6">WD repeat-containing protein 49</fullName>
    </recommendedName>
</protein>
<dbReference type="SUPFAM" id="SSF50978">
    <property type="entry name" value="WD40 repeat-like"/>
    <property type="match status" value="2"/>
</dbReference>
<dbReference type="SMART" id="SM00320">
    <property type="entry name" value="WD40"/>
    <property type="match status" value="8"/>
</dbReference>
<feature type="repeat" description="WD" evidence="3">
    <location>
        <begin position="326"/>
        <end position="366"/>
    </location>
</feature>
<dbReference type="InterPro" id="IPR051242">
    <property type="entry name" value="WD-EF-hand_domain"/>
</dbReference>
<feature type="region of interest" description="Disordered" evidence="4">
    <location>
        <begin position="379"/>
        <end position="427"/>
    </location>
</feature>
<name>A0A0B7A6F8_9EUPU</name>
<evidence type="ECO:0000313" key="5">
    <source>
        <dbReference type="EMBL" id="CEK76252.1"/>
    </source>
</evidence>
<feature type="repeat" description="WD" evidence="3">
    <location>
        <begin position="239"/>
        <end position="269"/>
    </location>
</feature>
<feature type="compositionally biased region" description="Polar residues" evidence="4">
    <location>
        <begin position="411"/>
        <end position="420"/>
    </location>
</feature>